<organism evidence="1 2">
    <name type="scientific">Pseudoxanthobacter soli DSM 19599</name>
    <dbReference type="NCBI Taxonomy" id="1123029"/>
    <lineage>
        <taxon>Bacteria</taxon>
        <taxon>Pseudomonadati</taxon>
        <taxon>Pseudomonadota</taxon>
        <taxon>Alphaproteobacteria</taxon>
        <taxon>Hyphomicrobiales</taxon>
        <taxon>Segnochrobactraceae</taxon>
        <taxon>Pseudoxanthobacter</taxon>
    </lineage>
</organism>
<gene>
    <name evidence="1" type="ORF">SAMN02745172_01359</name>
</gene>
<proteinExistence type="predicted"/>
<dbReference type="EMBL" id="FRXO01000002">
    <property type="protein sequence ID" value="SHO63367.1"/>
    <property type="molecule type" value="Genomic_DNA"/>
</dbReference>
<dbReference type="Proteomes" id="UP000186406">
    <property type="component" value="Unassembled WGS sequence"/>
</dbReference>
<dbReference type="STRING" id="1123029.SAMN02745172_01359"/>
<dbReference type="RefSeq" id="WP_073626829.1">
    <property type="nucleotide sequence ID" value="NZ_FRXO01000002.1"/>
</dbReference>
<name>A0A1M7ZEQ7_9HYPH</name>
<dbReference type="AlphaFoldDB" id="A0A1M7ZEQ7"/>
<sequence>MTTPNSAAAPTVDTPLFPTIEARKLRFRADPGFDQAMRAGATTLVNQFRGSWLLNRILNDRGRFLLSILVLHLHFEWKLDNSKVGLTTGRLKALCTEQNICSPGRAGAVLATMQLLGLVEPRPTPDKRIKALSATDRLVSIHRDRWRKLFTAIRPLVPNADTTIALIDDDAFLAAFVGATVERFLAGFRVLDAAPTLWAFAERDSGVMIAVSLVLSVPPQDGSAEAAAARVESGGIRAGISIAALAQRFSVSRSHVLGVLRAGEEAGLIARGSAAGSIVLQPLLIEAISDFFANAFAILTDSLATALVATGHEAD</sequence>
<accession>A0A1M7ZEQ7</accession>
<reference evidence="1 2" key="1">
    <citation type="submission" date="2016-12" db="EMBL/GenBank/DDBJ databases">
        <authorList>
            <person name="Song W.-J."/>
            <person name="Kurnit D.M."/>
        </authorList>
    </citation>
    <scope>NUCLEOTIDE SEQUENCE [LARGE SCALE GENOMIC DNA]</scope>
    <source>
        <strain evidence="1 2">DSM 19599</strain>
    </source>
</reference>
<evidence type="ECO:0000313" key="1">
    <source>
        <dbReference type="EMBL" id="SHO63367.1"/>
    </source>
</evidence>
<keyword evidence="2" id="KW-1185">Reference proteome</keyword>
<evidence type="ECO:0000313" key="2">
    <source>
        <dbReference type="Proteomes" id="UP000186406"/>
    </source>
</evidence>
<protein>
    <submittedName>
        <fullName evidence="1">Uncharacterized protein</fullName>
    </submittedName>
</protein>
<dbReference type="OrthoDB" id="8438725at2"/>